<dbReference type="GO" id="GO:0030151">
    <property type="term" value="F:molybdenum ion binding"/>
    <property type="evidence" value="ECO:0007669"/>
    <property type="project" value="InterPro"/>
</dbReference>
<dbReference type="RefSeq" id="WP_037484755.1">
    <property type="nucleotide sequence ID" value="NZ_AZRA01000105.1"/>
</dbReference>
<dbReference type="STRING" id="34103.SAMN05421778_12413"/>
<organism evidence="1 2">
    <name type="scientific">Sphaerotilus natans subsp. natans DSM 6575</name>
    <dbReference type="NCBI Taxonomy" id="1286631"/>
    <lineage>
        <taxon>Bacteria</taxon>
        <taxon>Pseudomonadati</taxon>
        <taxon>Pseudomonadota</taxon>
        <taxon>Betaproteobacteria</taxon>
        <taxon>Burkholderiales</taxon>
        <taxon>Sphaerotilaceae</taxon>
        <taxon>Sphaerotilus</taxon>
    </lineage>
</organism>
<keyword evidence="2" id="KW-1185">Reference proteome</keyword>
<evidence type="ECO:0000313" key="1">
    <source>
        <dbReference type="EMBL" id="KDB50908.1"/>
    </source>
</evidence>
<gene>
    <name evidence="1" type="ORF">X805_35050</name>
</gene>
<dbReference type="Pfam" id="PF04891">
    <property type="entry name" value="NifQ"/>
    <property type="match status" value="1"/>
</dbReference>
<dbReference type="eggNOG" id="ENOG50327FW">
    <property type="taxonomic scope" value="Bacteria"/>
</dbReference>
<dbReference type="PATRIC" id="fig|1286631.3.peg.3423"/>
<reference evidence="1 2" key="1">
    <citation type="journal article" date="2014" name="FEMS Microbiol. Ecol.">
        <title>Sphaerotilus natans encrusted with nanoball-shaped Fe(III) oxide minerals formed by nitrate-reducing mixotrophic Fe(II) oxidation.</title>
        <authorList>
            <person name="Park S."/>
            <person name="Kim D.H."/>
            <person name="Lee J.H."/>
            <person name="Hur H.G."/>
        </authorList>
    </citation>
    <scope>NUCLEOTIDE SEQUENCE [LARGE SCALE GENOMIC DNA]</scope>
    <source>
        <strain evidence="1 2">DSM 6575</strain>
    </source>
</reference>
<comment type="caution">
    <text evidence="1">The sequence shown here is derived from an EMBL/GenBank/DDBJ whole genome shotgun (WGS) entry which is preliminary data.</text>
</comment>
<evidence type="ECO:0000313" key="2">
    <source>
        <dbReference type="Proteomes" id="UP000026714"/>
    </source>
</evidence>
<name>A0A059KIH4_9BURK</name>
<protein>
    <submittedName>
        <fullName evidence="1">NifQ family protein</fullName>
    </submittedName>
</protein>
<dbReference type="AlphaFoldDB" id="A0A059KIH4"/>
<dbReference type="InterPro" id="IPR006975">
    <property type="entry name" value="NifQ"/>
</dbReference>
<proteinExistence type="predicted"/>
<sequence length="133" mass="14689">MGDRPLLLFVPTPELLRRQALRADEIEEVSRLLLEHADPGVGSSADRAEVAGIVALACLGDDHLWQDLQLASRAELGALLRRWFPALAAKNTGDMKWKKFFYKQLCERAEIQACRAPSCAVCSDHALCFGPEA</sequence>
<dbReference type="EMBL" id="AZRA01000105">
    <property type="protein sequence ID" value="KDB50908.1"/>
    <property type="molecule type" value="Genomic_DNA"/>
</dbReference>
<dbReference type="Proteomes" id="UP000026714">
    <property type="component" value="Unassembled WGS sequence"/>
</dbReference>
<accession>A0A059KIH4</accession>
<dbReference type="GO" id="GO:0009399">
    <property type="term" value="P:nitrogen fixation"/>
    <property type="evidence" value="ECO:0007669"/>
    <property type="project" value="InterPro"/>
</dbReference>